<comment type="caution">
    <text evidence="3">The sequence shown here is derived from an EMBL/GenBank/DDBJ whole genome shotgun (WGS) entry which is preliminary data.</text>
</comment>
<evidence type="ECO:0000256" key="1">
    <source>
        <dbReference type="SAM" id="MobiDB-lite"/>
    </source>
</evidence>
<evidence type="ECO:0000259" key="2">
    <source>
        <dbReference type="Pfam" id="PF20415"/>
    </source>
</evidence>
<feature type="region of interest" description="Disordered" evidence="1">
    <location>
        <begin position="90"/>
        <end position="126"/>
    </location>
</feature>
<sequence length="298" mass="31954">MHPHSALDPSFLGSFKRLFSHSGAAGCYLDIDMTRRVDWYAAQRSSPSGARAFLDQPATSPPACELSILAPELRALVLQAIASSQVESRATTLGSETCSEEPGGEGTESGAGAGARGTTGGTGAAGAGAGSGFVDKDIWTLHVRQARVITVRDVLAALDRFLYAEVPASYWPEDPRLQERIECAHRLRVKHLARTHGRSARAGARMSMSIMHGKGGGGAGIGGAHLAPLCFMQVVECAEVDAHGRMVKRDRKVAPRIDWLGGKFFFAGLKKSRDGREAEADFVLNMEAPWARRRRSLT</sequence>
<keyword evidence="4" id="KW-1185">Reference proteome</keyword>
<evidence type="ECO:0000313" key="4">
    <source>
        <dbReference type="Proteomes" id="UP000757232"/>
    </source>
</evidence>
<dbReference type="Pfam" id="PF20415">
    <property type="entry name" value="DUF6699"/>
    <property type="match status" value="1"/>
</dbReference>
<dbReference type="InterPro" id="IPR046522">
    <property type="entry name" value="DUF6699"/>
</dbReference>
<feature type="domain" description="DUF6699" evidence="2">
    <location>
        <begin position="139"/>
        <end position="203"/>
    </location>
</feature>
<protein>
    <recommendedName>
        <fullName evidence="2">DUF6699 domain-containing protein</fullName>
    </recommendedName>
</protein>
<gene>
    <name evidence="3" type="ORF">A7U60_g6921</name>
</gene>
<name>A0A9Q5HUC3_SANBA</name>
<evidence type="ECO:0000313" key="3">
    <source>
        <dbReference type="EMBL" id="OCB86024.1"/>
    </source>
</evidence>
<accession>A0A9Q5HUC3</accession>
<dbReference type="Proteomes" id="UP000757232">
    <property type="component" value="Unassembled WGS sequence"/>
</dbReference>
<dbReference type="OrthoDB" id="10381731at2759"/>
<dbReference type="AlphaFoldDB" id="A0A9Q5HUC3"/>
<dbReference type="EMBL" id="LNZH02000205">
    <property type="protein sequence ID" value="OCB86024.1"/>
    <property type="molecule type" value="Genomic_DNA"/>
</dbReference>
<organism evidence="3 4">
    <name type="scientific">Sanghuangporus baumii</name>
    <name type="common">Phellinus baumii</name>
    <dbReference type="NCBI Taxonomy" id="108892"/>
    <lineage>
        <taxon>Eukaryota</taxon>
        <taxon>Fungi</taxon>
        <taxon>Dikarya</taxon>
        <taxon>Basidiomycota</taxon>
        <taxon>Agaricomycotina</taxon>
        <taxon>Agaricomycetes</taxon>
        <taxon>Hymenochaetales</taxon>
        <taxon>Hymenochaetaceae</taxon>
        <taxon>Sanghuangporus</taxon>
    </lineage>
</organism>
<feature type="compositionally biased region" description="Gly residues" evidence="1">
    <location>
        <begin position="104"/>
        <end position="126"/>
    </location>
</feature>
<proteinExistence type="predicted"/>
<reference evidence="3" key="1">
    <citation type="submission" date="2016-06" db="EMBL/GenBank/DDBJ databases">
        <title>Draft Genome sequence of the fungus Inonotus baumii.</title>
        <authorList>
            <person name="Zhu H."/>
            <person name="Lin W."/>
        </authorList>
    </citation>
    <scope>NUCLEOTIDE SEQUENCE</scope>
    <source>
        <strain evidence="3">821</strain>
    </source>
</reference>